<protein>
    <recommendedName>
        <fullName evidence="3">F-box domain-containing protein</fullName>
    </recommendedName>
</protein>
<reference evidence="1 2" key="1">
    <citation type="submission" date="2020-07" db="EMBL/GenBank/DDBJ databases">
        <title>Comparative genomics of pyrophilous fungi reveals a link between fire events and developmental genes.</title>
        <authorList>
            <consortium name="DOE Joint Genome Institute"/>
            <person name="Steindorff A.S."/>
            <person name="Carver A."/>
            <person name="Calhoun S."/>
            <person name="Stillman K."/>
            <person name="Liu H."/>
            <person name="Lipzen A."/>
            <person name="Pangilinan J."/>
            <person name="Labutti K."/>
            <person name="Bruns T.D."/>
            <person name="Grigoriev I.V."/>
        </authorList>
    </citation>
    <scope>NUCLEOTIDE SEQUENCE [LARGE SCALE GENOMIC DNA]</scope>
    <source>
        <strain evidence="1 2">CBS 144469</strain>
    </source>
</reference>
<accession>A0A8H6HBG3</accession>
<gene>
    <name evidence="1" type="ORF">DFP72DRAFT_152402</name>
</gene>
<proteinExistence type="predicted"/>
<dbReference type="Proteomes" id="UP000521943">
    <property type="component" value="Unassembled WGS sequence"/>
</dbReference>
<dbReference type="OrthoDB" id="2631350at2759"/>
<dbReference type="Gene3D" id="3.80.10.10">
    <property type="entry name" value="Ribonuclease Inhibitor"/>
    <property type="match status" value="1"/>
</dbReference>
<name>A0A8H6HBG3_9AGAR</name>
<dbReference type="InterPro" id="IPR032675">
    <property type="entry name" value="LRR_dom_sf"/>
</dbReference>
<organism evidence="1 2">
    <name type="scientific">Ephemerocybe angulata</name>
    <dbReference type="NCBI Taxonomy" id="980116"/>
    <lineage>
        <taxon>Eukaryota</taxon>
        <taxon>Fungi</taxon>
        <taxon>Dikarya</taxon>
        <taxon>Basidiomycota</taxon>
        <taxon>Agaricomycotina</taxon>
        <taxon>Agaricomycetes</taxon>
        <taxon>Agaricomycetidae</taxon>
        <taxon>Agaricales</taxon>
        <taxon>Agaricineae</taxon>
        <taxon>Psathyrellaceae</taxon>
        <taxon>Ephemerocybe</taxon>
    </lineage>
</organism>
<comment type="caution">
    <text evidence="1">The sequence shown here is derived from an EMBL/GenBank/DDBJ whole genome shotgun (WGS) entry which is preliminary data.</text>
</comment>
<sequence length="561" mass="62984">MGHDSPSSGPKEKKSQNEIFLERREILTLIFELFLPQITPEIHKVVSDAWRKQLLSLALVCRAFCDPALDCLWSHLDSLTPLLKLHPGMQVIGGLYFFLGDIDDPEATVFHRYARVVRTITFNGGKNKTHAISLAGMSWLGQQLKGNALLPGLRRICFKDSKCDSVHLGLLPLILSPSIETVDFTGTFLSGDVFHLYSLPLICKGAPKLKHLSIQDHNAESCTVIWASLPTILGRLHLESLSIIFPCNTTLPPPFAAQLCKNLRSITSLTLDIHTASHGPSVDVSAPIFPALTSLELVNRSQCDVCQCYPQNLVKLATSMTFHISTHLTDVNKFAQTIETLATLQDLKAVKIIPKDRDVIIKPDAVKGFLSSLNLETFEIRDGILRVDDDKSGGGLNVLIDAAYRDKGDDRVKPRVLRSLKTPRRCIDARAKARHYPPISTLVYVARHAQGLRQISLAIYSSLIGPGFDTFKSLMDTWEDPAVPSTLRHLEIADRRSGDRHFKPTEYRDLARLLDTIFPNLDSITMPDDPNREKTWDEHWNLIEEHRQMRKALRLCGMNFW</sequence>
<evidence type="ECO:0000313" key="1">
    <source>
        <dbReference type="EMBL" id="KAF6743052.1"/>
    </source>
</evidence>
<dbReference type="SUPFAM" id="SSF52047">
    <property type="entry name" value="RNI-like"/>
    <property type="match status" value="1"/>
</dbReference>
<dbReference type="AlphaFoldDB" id="A0A8H6HBG3"/>
<evidence type="ECO:0008006" key="3">
    <source>
        <dbReference type="Google" id="ProtNLM"/>
    </source>
</evidence>
<dbReference type="EMBL" id="JACGCI010000160">
    <property type="protein sequence ID" value="KAF6743052.1"/>
    <property type="molecule type" value="Genomic_DNA"/>
</dbReference>
<evidence type="ECO:0000313" key="2">
    <source>
        <dbReference type="Proteomes" id="UP000521943"/>
    </source>
</evidence>
<keyword evidence="2" id="KW-1185">Reference proteome</keyword>